<evidence type="ECO:0000313" key="1">
    <source>
        <dbReference type="EMBL" id="PBK90731.1"/>
    </source>
</evidence>
<name>A0A2H3D641_ARMGA</name>
<protein>
    <submittedName>
        <fullName evidence="1">Uncharacterized protein</fullName>
    </submittedName>
</protein>
<proteinExistence type="predicted"/>
<evidence type="ECO:0000313" key="2">
    <source>
        <dbReference type="Proteomes" id="UP000217790"/>
    </source>
</evidence>
<keyword evidence="2" id="KW-1185">Reference proteome</keyword>
<gene>
    <name evidence="1" type="ORF">ARMGADRAFT_1032259</name>
</gene>
<dbReference type="InParanoid" id="A0A2H3D641"/>
<reference evidence="2" key="1">
    <citation type="journal article" date="2017" name="Nat. Ecol. Evol.">
        <title>Genome expansion and lineage-specific genetic innovations in the forest pathogenic fungi Armillaria.</title>
        <authorList>
            <person name="Sipos G."/>
            <person name="Prasanna A.N."/>
            <person name="Walter M.C."/>
            <person name="O'Connor E."/>
            <person name="Balint B."/>
            <person name="Krizsan K."/>
            <person name="Kiss B."/>
            <person name="Hess J."/>
            <person name="Varga T."/>
            <person name="Slot J."/>
            <person name="Riley R."/>
            <person name="Boka B."/>
            <person name="Rigling D."/>
            <person name="Barry K."/>
            <person name="Lee J."/>
            <person name="Mihaltcheva S."/>
            <person name="LaButti K."/>
            <person name="Lipzen A."/>
            <person name="Waldron R."/>
            <person name="Moloney N.M."/>
            <person name="Sperisen C."/>
            <person name="Kredics L."/>
            <person name="Vagvoelgyi C."/>
            <person name="Patrignani A."/>
            <person name="Fitzpatrick D."/>
            <person name="Nagy I."/>
            <person name="Doyle S."/>
            <person name="Anderson J.B."/>
            <person name="Grigoriev I.V."/>
            <person name="Gueldener U."/>
            <person name="Muensterkoetter M."/>
            <person name="Nagy L.G."/>
        </authorList>
    </citation>
    <scope>NUCLEOTIDE SEQUENCE [LARGE SCALE GENOMIC DNA]</scope>
    <source>
        <strain evidence="2">Ar21-2</strain>
    </source>
</reference>
<organism evidence="1 2">
    <name type="scientific">Armillaria gallica</name>
    <name type="common">Bulbous honey fungus</name>
    <name type="synonym">Armillaria bulbosa</name>
    <dbReference type="NCBI Taxonomy" id="47427"/>
    <lineage>
        <taxon>Eukaryota</taxon>
        <taxon>Fungi</taxon>
        <taxon>Dikarya</taxon>
        <taxon>Basidiomycota</taxon>
        <taxon>Agaricomycotina</taxon>
        <taxon>Agaricomycetes</taxon>
        <taxon>Agaricomycetidae</taxon>
        <taxon>Agaricales</taxon>
        <taxon>Marasmiineae</taxon>
        <taxon>Physalacriaceae</taxon>
        <taxon>Armillaria</taxon>
    </lineage>
</organism>
<dbReference type="Proteomes" id="UP000217790">
    <property type="component" value="Unassembled WGS sequence"/>
</dbReference>
<dbReference type="AlphaFoldDB" id="A0A2H3D641"/>
<dbReference type="EMBL" id="KZ293664">
    <property type="protein sequence ID" value="PBK90731.1"/>
    <property type="molecule type" value="Genomic_DNA"/>
</dbReference>
<accession>A0A2H3D641</accession>
<sequence length="176" mass="19291">MTRKNLTAMFSMGINQGNPKPYHHWGIPFHGCLPSYNAAAITIAKQGNGGLDPLLSKEITTENNEAPLSSVLDQDLVFVTVMVSTRLELTRMVIFGRPSLEAQLRVVSEKIGSISEGISRTNVGKLLFKMITVAQRFESLALQLHDLVQTGAPEDPASLSDDMTSIHLFCDKQPPK</sequence>